<dbReference type="EC" id="2.3.2.31" evidence="2"/>
<dbReference type="PANTHER" id="PTHR11685">
    <property type="entry name" value="RBR FAMILY RING FINGER AND IBR DOMAIN-CONTAINING"/>
    <property type="match status" value="1"/>
</dbReference>
<evidence type="ECO:0000256" key="7">
    <source>
        <dbReference type="ARBA" id="ARBA00022786"/>
    </source>
</evidence>
<evidence type="ECO:0000256" key="5">
    <source>
        <dbReference type="ARBA" id="ARBA00022737"/>
    </source>
</evidence>
<dbReference type="InterPro" id="IPR002867">
    <property type="entry name" value="IBR_dom"/>
</dbReference>
<evidence type="ECO:0000313" key="10">
    <source>
        <dbReference type="EMBL" id="KAK9711012.1"/>
    </source>
</evidence>
<dbReference type="CDD" id="cd22584">
    <property type="entry name" value="Rcat_RBR_unk"/>
    <property type="match status" value="1"/>
</dbReference>
<keyword evidence="11" id="KW-1185">Reference proteome</keyword>
<evidence type="ECO:0000256" key="4">
    <source>
        <dbReference type="ARBA" id="ARBA00022723"/>
    </source>
</evidence>
<name>A0ABR2VZ44_9FUNG</name>
<keyword evidence="7" id="KW-0833">Ubl conjugation pathway</keyword>
<proteinExistence type="predicted"/>
<evidence type="ECO:0000256" key="1">
    <source>
        <dbReference type="ARBA" id="ARBA00001798"/>
    </source>
</evidence>
<gene>
    <name evidence="10" type="ORF">K7432_008096</name>
</gene>
<comment type="catalytic activity">
    <reaction evidence="1">
        <text>[E2 ubiquitin-conjugating enzyme]-S-ubiquitinyl-L-cysteine + [acceptor protein]-L-lysine = [E2 ubiquitin-conjugating enzyme]-L-cysteine + [acceptor protein]-N(6)-ubiquitinyl-L-lysine.</text>
        <dbReference type="EC" id="2.3.2.31"/>
    </reaction>
</comment>
<keyword evidence="8" id="KW-0862">Zinc</keyword>
<protein>
    <recommendedName>
        <fullName evidence="2">RBR-type E3 ubiquitin transferase</fullName>
        <ecNumber evidence="2">2.3.2.31</ecNumber>
    </recommendedName>
</protein>
<dbReference type="EMBL" id="JASJQH010007308">
    <property type="protein sequence ID" value="KAK9711012.1"/>
    <property type="molecule type" value="Genomic_DNA"/>
</dbReference>
<reference evidence="10 11" key="1">
    <citation type="submission" date="2023-04" db="EMBL/GenBank/DDBJ databases">
        <title>Genome of Basidiobolus ranarum AG-B5.</title>
        <authorList>
            <person name="Stajich J.E."/>
            <person name="Carter-House D."/>
            <person name="Gryganskyi A."/>
        </authorList>
    </citation>
    <scope>NUCLEOTIDE SEQUENCE [LARGE SCALE GENOMIC DNA]</scope>
    <source>
        <strain evidence="10 11">AG-B5</strain>
    </source>
</reference>
<dbReference type="InterPro" id="IPR013083">
    <property type="entry name" value="Znf_RING/FYVE/PHD"/>
</dbReference>
<evidence type="ECO:0000256" key="6">
    <source>
        <dbReference type="ARBA" id="ARBA00022771"/>
    </source>
</evidence>
<keyword evidence="5" id="KW-0677">Repeat</keyword>
<evidence type="ECO:0000259" key="9">
    <source>
        <dbReference type="PROSITE" id="PS51873"/>
    </source>
</evidence>
<keyword evidence="6" id="KW-0863">Zinc-finger</keyword>
<dbReference type="SUPFAM" id="SSF57850">
    <property type="entry name" value="RING/U-box"/>
    <property type="match status" value="2"/>
</dbReference>
<feature type="domain" description="RING-type" evidence="9">
    <location>
        <begin position="142"/>
        <end position="332"/>
    </location>
</feature>
<evidence type="ECO:0000313" key="11">
    <source>
        <dbReference type="Proteomes" id="UP001479436"/>
    </source>
</evidence>
<dbReference type="InterPro" id="IPR044066">
    <property type="entry name" value="TRIAD_supradom"/>
</dbReference>
<dbReference type="Proteomes" id="UP001479436">
    <property type="component" value="Unassembled WGS sequence"/>
</dbReference>
<dbReference type="Pfam" id="PF01485">
    <property type="entry name" value="IBR"/>
    <property type="match status" value="2"/>
</dbReference>
<dbReference type="Gene3D" id="1.20.120.1750">
    <property type="match status" value="1"/>
</dbReference>
<organism evidence="10 11">
    <name type="scientific">Basidiobolus ranarum</name>
    <dbReference type="NCBI Taxonomy" id="34480"/>
    <lineage>
        <taxon>Eukaryota</taxon>
        <taxon>Fungi</taxon>
        <taxon>Fungi incertae sedis</taxon>
        <taxon>Zoopagomycota</taxon>
        <taxon>Entomophthoromycotina</taxon>
        <taxon>Basidiobolomycetes</taxon>
        <taxon>Basidiobolales</taxon>
        <taxon>Basidiobolaceae</taxon>
        <taxon>Basidiobolus</taxon>
    </lineage>
</organism>
<sequence>MNDLESFRLVIKLIEEDLNNILSSTKGKGKVPESDDLLIELLEYDLARMKITCSDMVMARSLELADEADGPLLDAFAQIEMAEARDREVATLFSQDQIAKPSLNNKSNPSINLEMAFSTLEKSLIQDTNEASTKAQEGSSKSLFTCISCMEEKVDLYHFPYCHHGYCTHCLSRLFRAATKDDSLLPVRCCNNVIDSNVAHQVLSNNYLQEYLQAWLEFSTEDKLYCPTPTCSKFNEIPSRGISDGCINCKYCGCKICITCKNYAHVEEDCPEDLGTKTVLDLASQQHWQRCTKCRNLVELRSGCYHITCTCGNEFCYLCGTRWKGCQCRNWDEGRLLDVAHARLEAANPNLRGCQLHFEINRLAVQLRDHEDCQHNWEHRDLRRMRPCGYCADFLMTNYCFQCQNCLIQVCFVCRYHRIRTRTRTRARIRTRN</sequence>
<accession>A0ABR2VZ44</accession>
<keyword evidence="3" id="KW-0808">Transferase</keyword>
<dbReference type="InterPro" id="IPR017907">
    <property type="entry name" value="Znf_RING_CS"/>
</dbReference>
<evidence type="ECO:0000256" key="3">
    <source>
        <dbReference type="ARBA" id="ARBA00022679"/>
    </source>
</evidence>
<dbReference type="CDD" id="cd20335">
    <property type="entry name" value="BRcat_RBR"/>
    <property type="match status" value="1"/>
</dbReference>
<dbReference type="Gene3D" id="3.30.40.10">
    <property type="entry name" value="Zinc/RING finger domain, C3HC4 (zinc finger)"/>
    <property type="match status" value="1"/>
</dbReference>
<dbReference type="InterPro" id="IPR031127">
    <property type="entry name" value="E3_UB_ligase_RBR"/>
</dbReference>
<keyword evidence="4" id="KW-0479">Metal-binding</keyword>
<dbReference type="PROSITE" id="PS00518">
    <property type="entry name" value="ZF_RING_1"/>
    <property type="match status" value="1"/>
</dbReference>
<comment type="caution">
    <text evidence="10">The sequence shown here is derived from an EMBL/GenBank/DDBJ whole genome shotgun (WGS) entry which is preliminary data.</text>
</comment>
<evidence type="ECO:0000256" key="2">
    <source>
        <dbReference type="ARBA" id="ARBA00012251"/>
    </source>
</evidence>
<dbReference type="PROSITE" id="PS51873">
    <property type="entry name" value="TRIAD"/>
    <property type="match status" value="1"/>
</dbReference>
<evidence type="ECO:0000256" key="8">
    <source>
        <dbReference type="ARBA" id="ARBA00022833"/>
    </source>
</evidence>